<evidence type="ECO:0000256" key="8">
    <source>
        <dbReference type="RuleBase" id="RU361154"/>
    </source>
</evidence>
<dbReference type="SMART" id="SM01038">
    <property type="entry name" value="Bgal_small_N"/>
    <property type="match status" value="1"/>
</dbReference>
<keyword evidence="6 8" id="KW-0326">Glycosidase</keyword>
<dbReference type="SUPFAM" id="SSF49785">
    <property type="entry name" value="Galactose-binding domain-like"/>
    <property type="match status" value="1"/>
</dbReference>
<dbReference type="PANTHER" id="PTHR46323">
    <property type="entry name" value="BETA-GALACTOSIDASE"/>
    <property type="match status" value="1"/>
</dbReference>
<reference evidence="10 11" key="1">
    <citation type="submission" date="2018-08" db="EMBL/GenBank/DDBJ databases">
        <title>A genome reference for cultivated species of the human gut microbiota.</title>
        <authorList>
            <person name="Zou Y."/>
            <person name="Xue W."/>
            <person name="Luo G."/>
        </authorList>
    </citation>
    <scope>NUCLEOTIDE SEQUENCE [LARGE SCALE GENOMIC DNA]</scope>
    <source>
        <strain evidence="10 11">AM42-11AC</strain>
    </source>
</reference>
<gene>
    <name evidence="10" type="ORF">DW905_14110</name>
</gene>
<evidence type="ECO:0000256" key="7">
    <source>
        <dbReference type="ARBA" id="ARBA00032230"/>
    </source>
</evidence>
<comment type="caution">
    <text evidence="10">The sequence shown here is derived from an EMBL/GenBank/DDBJ whole genome shotgun (WGS) entry which is preliminary data.</text>
</comment>
<dbReference type="PROSITE" id="PS00719">
    <property type="entry name" value="GLYCOSYL_HYDROL_F2_1"/>
    <property type="match status" value="1"/>
</dbReference>
<comment type="catalytic activity">
    <reaction evidence="1 8">
        <text>Hydrolysis of terminal non-reducing beta-D-galactose residues in beta-D-galactosides.</text>
        <dbReference type="EC" id="3.2.1.23"/>
    </reaction>
</comment>
<evidence type="ECO:0000256" key="4">
    <source>
        <dbReference type="ARBA" id="ARBA00013303"/>
    </source>
</evidence>
<sequence length="1006" mass="112607">MPLNDPITPALLADPEIFQQNRLPFHAHFANQTSPEMPLTVSLDGEWNFRYAENLTAPFTDWDTLTVPGFIQLQSLQKPGKPYGAPHYVNTQYPWDGNEKLQPGQIPQDYNPIGEYQRSFTLPENWANCYLRLSGADSAAAVWCNDVYIGYTEDTFTPAEFDMTAAVHSGENTLTVQVYRFSSGSWLEDQDFWRMSGLFRSVELFTKPEIHLEDAFVKQEFAPDFSSATVTFDCKVSGAGTISVVFNGQEQSAEVGEPAEYDSGVVFGKGEADPDVEEDVQDVSFTFAVEHPALWSAEQPNLYEAEIALLREGALVERTGLKVGLRKFELKDHQMLLNGQRIVFKGVNRHEWSCRTGRTVSREEMLWDVKNLKAHNVNAVRTSHYPNDPYFLQLCDEYGLYVIGETNLESHGTWQKLGADGSDEWTLPGARPEWRENVLARAEAMLERDKNHPAILIWSCGNESYGGKTLWEMSEYFRRTDPSRLVHYEGIFWNREYPATSDMESQMYTPVADIKKFLAEHPEKPFIMCEYSHAMGNSNGGITDYTEYAYEEPLYQGGFIWEYMDHGIAVTDPDGKPGFAYGGDFGDRPTDREFCVDGLVLPDRRNTPKMDAVKAAYAPLKITLTDTEAVIENRNLFTDLNAYDLVFASSVNGKPERRAVLRADCKPGETVHIAFPFALPEAGLACMTVAAVQRAAKPGIPEGYEAAFGQVWHNHVAAQLTLPAPQLVEMDCNIGVKGEGFEYIFGRGKGLVSIRYNGVQLLDDTVRPNFWRAPTNNDEGCAEPFAFAFWKTAGLYARCDHLTAETRGEFVTVRAVYTLPDGQTVPIDFAIDGAGRCDITMTWQGERAEVPELGLLFPLRRELTEVSYLGLGPRETTADRTTGGKMGAWSYNVRQDFARNTPVYPQECGSRTGVYSAALTGRDTEVPGIRFASDDGMTFSALPYTPHELENARHLYELPRDDNKTVVRCAAFQRGVGGDNSWGATPHEAACFAVEKGMTFSFSIQK</sequence>
<dbReference type="InterPro" id="IPR036156">
    <property type="entry name" value="Beta-gal/glucu_dom_sf"/>
</dbReference>
<dbReference type="Gene3D" id="2.60.40.10">
    <property type="entry name" value="Immunoglobulins"/>
    <property type="match status" value="2"/>
</dbReference>
<evidence type="ECO:0000256" key="6">
    <source>
        <dbReference type="ARBA" id="ARBA00023295"/>
    </source>
</evidence>
<dbReference type="Pfam" id="PF16353">
    <property type="entry name" value="LacZ_4"/>
    <property type="match status" value="1"/>
</dbReference>
<dbReference type="Pfam" id="PF02929">
    <property type="entry name" value="Bgal_small_N"/>
    <property type="match status" value="1"/>
</dbReference>
<accession>A0A3E2V168</accession>
<dbReference type="RefSeq" id="WP_117536102.1">
    <property type="nucleotide sequence ID" value="NZ_QVEZ01000016.1"/>
</dbReference>
<dbReference type="SUPFAM" id="SSF51445">
    <property type="entry name" value="(Trans)glycosidases"/>
    <property type="match status" value="1"/>
</dbReference>
<dbReference type="Pfam" id="PF00703">
    <property type="entry name" value="Glyco_hydro_2"/>
    <property type="match status" value="1"/>
</dbReference>
<comment type="similarity">
    <text evidence="2 8">Belongs to the glycosyl hydrolase 2 family.</text>
</comment>
<proteinExistence type="inferred from homology"/>
<protein>
    <recommendedName>
        <fullName evidence="4 8">Beta-galactosidase</fullName>
        <ecNumber evidence="3 8">3.2.1.23</ecNumber>
    </recommendedName>
    <alternativeName>
        <fullName evidence="7 8">Lactase</fullName>
    </alternativeName>
</protein>
<feature type="domain" description="Beta galactosidase small chain/" evidence="9">
    <location>
        <begin position="735"/>
        <end position="1005"/>
    </location>
</feature>
<dbReference type="Gene3D" id="3.20.20.80">
    <property type="entry name" value="Glycosidases"/>
    <property type="match status" value="1"/>
</dbReference>
<dbReference type="PANTHER" id="PTHR46323:SF2">
    <property type="entry name" value="BETA-GALACTOSIDASE"/>
    <property type="match status" value="1"/>
</dbReference>
<dbReference type="InterPro" id="IPR023232">
    <property type="entry name" value="Glyco_hydro_2_AS"/>
</dbReference>
<dbReference type="Gene3D" id="2.70.98.10">
    <property type="match status" value="1"/>
</dbReference>
<keyword evidence="5 8" id="KW-0378">Hydrolase</keyword>
<dbReference type="GO" id="GO:0030246">
    <property type="term" value="F:carbohydrate binding"/>
    <property type="evidence" value="ECO:0007669"/>
    <property type="project" value="InterPro"/>
</dbReference>
<dbReference type="Proteomes" id="UP000261079">
    <property type="component" value="Unassembled WGS sequence"/>
</dbReference>
<evidence type="ECO:0000256" key="3">
    <source>
        <dbReference type="ARBA" id="ARBA00012756"/>
    </source>
</evidence>
<dbReference type="InterPro" id="IPR050347">
    <property type="entry name" value="Bact_Beta-galactosidase"/>
</dbReference>
<dbReference type="SUPFAM" id="SSF74650">
    <property type="entry name" value="Galactose mutarotase-like"/>
    <property type="match status" value="1"/>
</dbReference>
<dbReference type="InterPro" id="IPR006101">
    <property type="entry name" value="Glyco_hydro_2"/>
</dbReference>
<dbReference type="GO" id="GO:0005990">
    <property type="term" value="P:lactose catabolic process"/>
    <property type="evidence" value="ECO:0007669"/>
    <property type="project" value="TreeGrafter"/>
</dbReference>
<dbReference type="InterPro" id="IPR013783">
    <property type="entry name" value="Ig-like_fold"/>
</dbReference>
<organism evidence="10 11">
    <name type="scientific">Faecalibacterium prausnitzii</name>
    <dbReference type="NCBI Taxonomy" id="853"/>
    <lineage>
        <taxon>Bacteria</taxon>
        <taxon>Bacillati</taxon>
        <taxon>Bacillota</taxon>
        <taxon>Clostridia</taxon>
        <taxon>Eubacteriales</taxon>
        <taxon>Oscillospiraceae</taxon>
        <taxon>Faecalibacterium</taxon>
    </lineage>
</organism>
<evidence type="ECO:0000256" key="5">
    <source>
        <dbReference type="ARBA" id="ARBA00022801"/>
    </source>
</evidence>
<dbReference type="InterPro" id="IPR004199">
    <property type="entry name" value="B-gal_small/dom_5"/>
</dbReference>
<dbReference type="InterPro" id="IPR023230">
    <property type="entry name" value="Glyco_hydro_2_CS"/>
</dbReference>
<dbReference type="Gene3D" id="2.60.120.260">
    <property type="entry name" value="Galactose-binding domain-like"/>
    <property type="match status" value="1"/>
</dbReference>
<evidence type="ECO:0000256" key="1">
    <source>
        <dbReference type="ARBA" id="ARBA00001412"/>
    </source>
</evidence>
<dbReference type="PRINTS" id="PR00132">
    <property type="entry name" value="GLHYDRLASE2"/>
</dbReference>
<dbReference type="Pfam" id="PF02837">
    <property type="entry name" value="Glyco_hydro_2_N"/>
    <property type="match status" value="1"/>
</dbReference>
<dbReference type="InterPro" id="IPR011013">
    <property type="entry name" value="Gal_mutarotase_sf_dom"/>
</dbReference>
<dbReference type="EMBL" id="QVEZ01000016">
    <property type="protein sequence ID" value="RGC03329.1"/>
    <property type="molecule type" value="Genomic_DNA"/>
</dbReference>
<dbReference type="Pfam" id="PF02836">
    <property type="entry name" value="Glyco_hydro_2_C"/>
    <property type="match status" value="1"/>
</dbReference>
<dbReference type="InterPro" id="IPR008979">
    <property type="entry name" value="Galactose-bd-like_sf"/>
</dbReference>
<dbReference type="InterPro" id="IPR017853">
    <property type="entry name" value="GH"/>
</dbReference>
<dbReference type="SUPFAM" id="SSF49303">
    <property type="entry name" value="beta-Galactosidase/glucuronidase domain"/>
    <property type="match status" value="2"/>
</dbReference>
<evidence type="ECO:0000313" key="10">
    <source>
        <dbReference type="EMBL" id="RGC03329.1"/>
    </source>
</evidence>
<dbReference type="EC" id="3.2.1.23" evidence="3 8"/>
<dbReference type="InterPro" id="IPR006102">
    <property type="entry name" value="Ig-like_GH2"/>
</dbReference>
<evidence type="ECO:0000256" key="2">
    <source>
        <dbReference type="ARBA" id="ARBA00007401"/>
    </source>
</evidence>
<dbReference type="InterPro" id="IPR006103">
    <property type="entry name" value="Glyco_hydro_2_cat"/>
</dbReference>
<evidence type="ECO:0000259" key="9">
    <source>
        <dbReference type="SMART" id="SM01038"/>
    </source>
</evidence>
<dbReference type="GO" id="GO:0004565">
    <property type="term" value="F:beta-galactosidase activity"/>
    <property type="evidence" value="ECO:0007669"/>
    <property type="project" value="UniProtKB-EC"/>
</dbReference>
<dbReference type="InterPro" id="IPR032312">
    <property type="entry name" value="LacZ_4"/>
</dbReference>
<dbReference type="AlphaFoldDB" id="A0A3E2V168"/>
<dbReference type="InterPro" id="IPR006104">
    <property type="entry name" value="Glyco_hydro_2_N"/>
</dbReference>
<dbReference type="PROSITE" id="PS00608">
    <property type="entry name" value="GLYCOSYL_HYDROL_F2_2"/>
    <property type="match status" value="1"/>
</dbReference>
<dbReference type="GO" id="GO:0009341">
    <property type="term" value="C:beta-galactosidase complex"/>
    <property type="evidence" value="ECO:0007669"/>
    <property type="project" value="InterPro"/>
</dbReference>
<name>A0A3E2V168_9FIRM</name>
<evidence type="ECO:0000313" key="11">
    <source>
        <dbReference type="Proteomes" id="UP000261079"/>
    </source>
</evidence>
<dbReference type="InterPro" id="IPR014718">
    <property type="entry name" value="GH-type_carb-bd"/>
</dbReference>